<dbReference type="RefSeq" id="WP_068749944.1">
    <property type="nucleotide sequence ID" value="NZ_MBQD01000004.1"/>
</dbReference>
<dbReference type="EMBL" id="MBQD01000004">
    <property type="protein sequence ID" value="OCL36957.1"/>
    <property type="molecule type" value="Genomic_DNA"/>
</dbReference>
<evidence type="ECO:0000313" key="2">
    <source>
        <dbReference type="EMBL" id="OCL36957.1"/>
    </source>
</evidence>
<evidence type="ECO:0000313" key="3">
    <source>
        <dbReference type="Proteomes" id="UP000093501"/>
    </source>
</evidence>
<dbReference type="PANTHER" id="PTHR37305:SF1">
    <property type="entry name" value="MEMBRANE PROTEIN"/>
    <property type="match status" value="1"/>
</dbReference>
<proteinExistence type="predicted"/>
<feature type="transmembrane region" description="Helical" evidence="1">
    <location>
        <begin position="186"/>
        <end position="207"/>
    </location>
</feature>
<feature type="transmembrane region" description="Helical" evidence="1">
    <location>
        <begin position="75"/>
        <end position="93"/>
    </location>
</feature>
<dbReference type="PANTHER" id="PTHR37305">
    <property type="entry name" value="INTEGRAL MEMBRANE PROTEIN-RELATED"/>
    <property type="match status" value="1"/>
</dbReference>
<reference evidence="3" key="1">
    <citation type="submission" date="2016-07" db="EMBL/GenBank/DDBJ databases">
        <authorList>
            <person name="Florea S."/>
            <person name="Webb J.S."/>
            <person name="Jaromczyk J."/>
            <person name="Schardl C.L."/>
        </authorList>
    </citation>
    <scope>NUCLEOTIDE SEQUENCE [LARGE SCALE GENOMIC DNA]</scope>
    <source>
        <strain evidence="3">IPBSL-7</strain>
    </source>
</reference>
<feature type="transmembrane region" description="Helical" evidence="1">
    <location>
        <begin position="33"/>
        <end position="55"/>
    </location>
</feature>
<protein>
    <submittedName>
        <fullName evidence="2">Uncharacterized protein</fullName>
    </submittedName>
</protein>
<comment type="caution">
    <text evidence="2">The sequence shown here is derived from an EMBL/GenBank/DDBJ whole genome shotgun (WGS) entry which is preliminary data.</text>
</comment>
<gene>
    <name evidence="2" type="ORF">BCR15_12820</name>
</gene>
<keyword evidence="3" id="KW-1185">Reference proteome</keyword>
<evidence type="ECO:0000256" key="1">
    <source>
        <dbReference type="SAM" id="Phobius"/>
    </source>
</evidence>
<keyword evidence="1" id="KW-0812">Transmembrane</keyword>
<sequence length="273" mass="26871">MSPHVIDQVAAQRWSTVVGSEVRRHLGSRRFRARMAVIVGLGVLAGLGALAFVAAFDPRGAEGAAGSAPVAVETAAGVVAVLAGLAALSSAAAETTDGTVLSSLLVVPNRLRLLTARAVALMMTGAVAGLLAAGLVLGGGFAISGGTGIDVRLAAMSMVAAALVVPLTALLGFLTGTLARRGAAAMAVAMGALLVLPLAIGAAQLAAPPALTPLLSFALAATPGVAVMQALSVTSSQPGALPVFVMGLGMLAAWIVIVAAAAHARFRREGHNA</sequence>
<feature type="transmembrane region" description="Helical" evidence="1">
    <location>
        <begin position="153"/>
        <end position="174"/>
    </location>
</feature>
<name>A0A1C0ARG3_9ACTN</name>
<dbReference type="AlphaFoldDB" id="A0A1C0ARG3"/>
<feature type="transmembrane region" description="Helical" evidence="1">
    <location>
        <begin position="243"/>
        <end position="264"/>
    </location>
</feature>
<keyword evidence="1" id="KW-0472">Membrane</keyword>
<dbReference type="Proteomes" id="UP000093501">
    <property type="component" value="Unassembled WGS sequence"/>
</dbReference>
<accession>A0A1C0ARG3</accession>
<dbReference type="GO" id="GO:0005886">
    <property type="term" value="C:plasma membrane"/>
    <property type="evidence" value="ECO:0007669"/>
    <property type="project" value="UniProtKB-SubCell"/>
</dbReference>
<feature type="transmembrane region" description="Helical" evidence="1">
    <location>
        <begin position="114"/>
        <end position="141"/>
    </location>
</feature>
<dbReference type="GO" id="GO:0140359">
    <property type="term" value="F:ABC-type transporter activity"/>
    <property type="evidence" value="ECO:0007669"/>
    <property type="project" value="InterPro"/>
</dbReference>
<keyword evidence="1" id="KW-1133">Transmembrane helix</keyword>
<organism evidence="2 3">
    <name type="scientific">Tessaracoccus lapidicaptus</name>
    <dbReference type="NCBI Taxonomy" id="1427523"/>
    <lineage>
        <taxon>Bacteria</taxon>
        <taxon>Bacillati</taxon>
        <taxon>Actinomycetota</taxon>
        <taxon>Actinomycetes</taxon>
        <taxon>Propionibacteriales</taxon>
        <taxon>Propionibacteriaceae</taxon>
        <taxon>Tessaracoccus</taxon>
    </lineage>
</organism>